<dbReference type="VEuPathDB" id="FungiDB:RhiirA1_490962"/>
<feature type="region of interest" description="Disordered" evidence="1">
    <location>
        <begin position="165"/>
        <end position="204"/>
    </location>
</feature>
<name>A0A2I1GZN1_9GLOM</name>
<evidence type="ECO:0000313" key="2">
    <source>
        <dbReference type="EMBL" id="PKY52051.1"/>
    </source>
</evidence>
<feature type="compositionally biased region" description="Basic and acidic residues" evidence="1">
    <location>
        <begin position="165"/>
        <end position="191"/>
    </location>
</feature>
<dbReference type="AlphaFoldDB" id="A0A2I1GZN1"/>
<gene>
    <name evidence="2" type="ORF">RhiirA4_424972</name>
</gene>
<evidence type="ECO:0000256" key="1">
    <source>
        <dbReference type="SAM" id="MobiDB-lite"/>
    </source>
</evidence>
<dbReference type="VEuPathDB" id="FungiDB:RhiirFUN_013787"/>
<keyword evidence="3" id="KW-1185">Reference proteome</keyword>
<dbReference type="Proteomes" id="UP000234323">
    <property type="component" value="Unassembled WGS sequence"/>
</dbReference>
<sequence>MEEVVVRAVEGHIIEKEMIIKDNVNQSARELCKMMGLRLGTIDFSASNVNKERQMQVLFKEIQKTNTEKIVTQKISKSATVVKSVDEEEMVDIVNKYRKGASSVRFLEKGSDTNGHVTPDKVSDVINDFRKKEKTGEVPVSDEDISLYNKVDQVCSSRLPEIKKDEISEKDKIGQKRCSKEELSRRSVRSDETDEESGSKILLQ</sequence>
<proteinExistence type="predicted"/>
<dbReference type="VEuPathDB" id="FungiDB:FUN_010067"/>
<accession>A0A2I1GZN1</accession>
<reference evidence="2 3" key="1">
    <citation type="submission" date="2015-10" db="EMBL/GenBank/DDBJ databases">
        <title>Genome analyses suggest a sexual origin of heterokaryosis in a supposedly ancient asexual fungus.</title>
        <authorList>
            <person name="Ropars J."/>
            <person name="Sedzielewska K."/>
            <person name="Noel J."/>
            <person name="Charron P."/>
            <person name="Farinelli L."/>
            <person name="Marton T."/>
            <person name="Kruger M."/>
            <person name="Pelin A."/>
            <person name="Brachmann A."/>
            <person name="Corradi N."/>
        </authorList>
    </citation>
    <scope>NUCLEOTIDE SEQUENCE [LARGE SCALE GENOMIC DNA]</scope>
    <source>
        <strain evidence="2 3">A4</strain>
    </source>
</reference>
<dbReference type="EMBL" id="LLXI01001127">
    <property type="protein sequence ID" value="PKY52051.1"/>
    <property type="molecule type" value="Genomic_DNA"/>
</dbReference>
<organism evidence="2 3">
    <name type="scientific">Rhizophagus irregularis</name>
    <dbReference type="NCBI Taxonomy" id="588596"/>
    <lineage>
        <taxon>Eukaryota</taxon>
        <taxon>Fungi</taxon>
        <taxon>Fungi incertae sedis</taxon>
        <taxon>Mucoromycota</taxon>
        <taxon>Glomeromycotina</taxon>
        <taxon>Glomeromycetes</taxon>
        <taxon>Glomerales</taxon>
        <taxon>Glomeraceae</taxon>
        <taxon>Rhizophagus</taxon>
    </lineage>
</organism>
<evidence type="ECO:0000313" key="3">
    <source>
        <dbReference type="Proteomes" id="UP000234323"/>
    </source>
</evidence>
<comment type="caution">
    <text evidence="2">The sequence shown here is derived from an EMBL/GenBank/DDBJ whole genome shotgun (WGS) entry which is preliminary data.</text>
</comment>
<protein>
    <submittedName>
        <fullName evidence="2">Uncharacterized protein</fullName>
    </submittedName>
</protein>